<dbReference type="EMBL" id="JANBUJ010001555">
    <property type="protein sequence ID" value="KAJ2766950.1"/>
    <property type="molecule type" value="Genomic_DNA"/>
</dbReference>
<protein>
    <submittedName>
        <fullName evidence="1">Trimethylguanosine synthase</fullName>
    </submittedName>
</protein>
<reference evidence="1" key="1">
    <citation type="submission" date="2022-07" db="EMBL/GenBank/DDBJ databases">
        <title>Phylogenomic reconstructions and comparative analyses of Kickxellomycotina fungi.</title>
        <authorList>
            <person name="Reynolds N.K."/>
            <person name="Stajich J.E."/>
            <person name="Barry K."/>
            <person name="Grigoriev I.V."/>
            <person name="Crous P."/>
            <person name="Smith M.E."/>
        </authorList>
    </citation>
    <scope>NUCLEOTIDE SEQUENCE</scope>
    <source>
        <strain evidence="1">CBS 109366</strain>
    </source>
</reference>
<accession>A0ACC1JTP6</accession>
<evidence type="ECO:0000313" key="1">
    <source>
        <dbReference type="EMBL" id="KAJ2766950.1"/>
    </source>
</evidence>
<sequence>MGGGRKSRKRKHAQKEDGGAAAEGGVFTTPDGRELPAGLEKFWHRRHRFFWRFDEGIEIDEVGWYSVSPETLAEHTAVRIAQLYNDPAGEAGYGRLCVVDGCCGVGGNAIKFASWCEHVIAVEIDPRRLAMACNNAQVYGVDGRIEFVAADFFDVAPALAADVVFLSPPWGGVDYSAAAVFDLDSLPFHTAREWLDAARQAAPNVVMFMPRSCDPRQLAELCPDVPCDIELNYSDGFLVAITAYYGDIARVRRSRPRALPRQDRPHNAVMGVE</sequence>
<organism evidence="1 2">
    <name type="scientific">Coemansia nantahalensis</name>
    <dbReference type="NCBI Taxonomy" id="2789366"/>
    <lineage>
        <taxon>Eukaryota</taxon>
        <taxon>Fungi</taxon>
        <taxon>Fungi incertae sedis</taxon>
        <taxon>Zoopagomycota</taxon>
        <taxon>Kickxellomycotina</taxon>
        <taxon>Kickxellomycetes</taxon>
        <taxon>Kickxellales</taxon>
        <taxon>Kickxellaceae</taxon>
        <taxon>Coemansia</taxon>
    </lineage>
</organism>
<proteinExistence type="predicted"/>
<keyword evidence="2" id="KW-1185">Reference proteome</keyword>
<comment type="caution">
    <text evidence="1">The sequence shown here is derived from an EMBL/GenBank/DDBJ whole genome shotgun (WGS) entry which is preliminary data.</text>
</comment>
<name>A0ACC1JTP6_9FUNG</name>
<evidence type="ECO:0000313" key="2">
    <source>
        <dbReference type="Proteomes" id="UP001140234"/>
    </source>
</evidence>
<dbReference type="Proteomes" id="UP001140234">
    <property type="component" value="Unassembled WGS sequence"/>
</dbReference>
<gene>
    <name evidence="1" type="primary">TGS1</name>
    <name evidence="1" type="ORF">IWQ57_004154</name>
</gene>